<accession>A0A9P8T2W0</accession>
<proteinExistence type="predicted"/>
<dbReference type="Proteomes" id="UP000769157">
    <property type="component" value="Unassembled WGS sequence"/>
</dbReference>
<reference evidence="1" key="1">
    <citation type="journal article" date="2021" name="Open Biol.">
        <title>Shared evolutionary footprints suggest mitochondrial oxidative damage underlies multiple complex I losses in fungi.</title>
        <authorList>
            <person name="Schikora-Tamarit M.A."/>
            <person name="Marcet-Houben M."/>
            <person name="Nosek J."/>
            <person name="Gabaldon T."/>
        </authorList>
    </citation>
    <scope>NUCLEOTIDE SEQUENCE</scope>
    <source>
        <strain evidence="1">CBS6075</strain>
    </source>
</reference>
<sequence>MNERAHSTWSGLESLNSLRILLDQNCAESLKSGMYETGVVTQIQPKAGIPSATVLRLLKNLDVRLASLSSTVLTMTSLIGASADWKAGSEESTGLDLEAACRNVRSARRAFWNRTACSATTASIFSETFTKGDTYSSRNSSKASMAGESFSGSAIAFWSAVPGNAAAAGATEPSTDLGCALTAFSWKMVTSSNLEAAASNLGG</sequence>
<dbReference type="GeneID" id="70236534"/>
<reference evidence="1" key="2">
    <citation type="submission" date="2021-01" db="EMBL/GenBank/DDBJ databases">
        <authorList>
            <person name="Schikora-Tamarit M.A."/>
        </authorList>
    </citation>
    <scope>NUCLEOTIDE SEQUENCE</scope>
    <source>
        <strain evidence="1">CBS6075</strain>
    </source>
</reference>
<dbReference type="EMBL" id="JAEUBE010000327">
    <property type="protein sequence ID" value="KAH3664218.1"/>
    <property type="molecule type" value="Genomic_DNA"/>
</dbReference>
<protein>
    <submittedName>
        <fullName evidence="1">Uncharacterized protein</fullName>
    </submittedName>
</protein>
<evidence type="ECO:0000313" key="2">
    <source>
        <dbReference type="Proteomes" id="UP000769157"/>
    </source>
</evidence>
<comment type="caution">
    <text evidence="1">The sequence shown here is derived from an EMBL/GenBank/DDBJ whole genome shotgun (WGS) entry which is preliminary data.</text>
</comment>
<organism evidence="1 2">
    <name type="scientific">Ogataea philodendri</name>
    <dbReference type="NCBI Taxonomy" id="1378263"/>
    <lineage>
        <taxon>Eukaryota</taxon>
        <taxon>Fungi</taxon>
        <taxon>Dikarya</taxon>
        <taxon>Ascomycota</taxon>
        <taxon>Saccharomycotina</taxon>
        <taxon>Pichiomycetes</taxon>
        <taxon>Pichiales</taxon>
        <taxon>Pichiaceae</taxon>
        <taxon>Ogataea</taxon>
    </lineage>
</organism>
<gene>
    <name evidence="1" type="ORF">OGAPHI_004569</name>
</gene>
<dbReference type="RefSeq" id="XP_046060490.1">
    <property type="nucleotide sequence ID" value="XM_046205662.1"/>
</dbReference>
<keyword evidence="2" id="KW-1185">Reference proteome</keyword>
<dbReference type="AlphaFoldDB" id="A0A9P8T2W0"/>
<name>A0A9P8T2W0_9ASCO</name>
<evidence type="ECO:0000313" key="1">
    <source>
        <dbReference type="EMBL" id="KAH3664218.1"/>
    </source>
</evidence>